<keyword evidence="8" id="KW-0804">Transcription</keyword>
<evidence type="ECO:0000256" key="7">
    <source>
        <dbReference type="ARBA" id="ARBA00023015"/>
    </source>
</evidence>
<keyword evidence="5" id="KW-0378">Hydrolase</keyword>
<comment type="caution">
    <text evidence="11">The sequence shown here is derived from an EMBL/GenBank/DDBJ whole genome shotgun (WGS) entry which is preliminary data.</text>
</comment>
<evidence type="ECO:0000256" key="9">
    <source>
        <dbReference type="ARBA" id="ARBA00023242"/>
    </source>
</evidence>
<protein>
    <recommendedName>
        <fullName evidence="3">histone deacetylase</fullName>
        <ecNumber evidence="3">3.5.1.98</ecNumber>
    </recommendedName>
</protein>
<dbReference type="Pfam" id="PF00850">
    <property type="entry name" value="Hist_deacetyl"/>
    <property type="match status" value="1"/>
</dbReference>
<dbReference type="OrthoDB" id="73273at2759"/>
<dbReference type="STRING" id="98765.A0A2R6Q7D1"/>
<evidence type="ECO:0000256" key="3">
    <source>
        <dbReference type="ARBA" id="ARBA00012111"/>
    </source>
</evidence>
<evidence type="ECO:0000256" key="1">
    <source>
        <dbReference type="ARBA" id="ARBA00004123"/>
    </source>
</evidence>
<dbReference type="GO" id="GO:0031507">
    <property type="term" value="P:heterochromatin formation"/>
    <property type="evidence" value="ECO:0007669"/>
    <property type="project" value="TreeGrafter"/>
</dbReference>
<dbReference type="PANTHER" id="PTHR10625:SF14">
    <property type="entry name" value="HISTONE DEACETYLASE 8"/>
    <property type="match status" value="1"/>
</dbReference>
<keyword evidence="6" id="KW-0156">Chromatin regulator</keyword>
<name>A0A2R6Q7D1_9APHY</name>
<evidence type="ECO:0000256" key="5">
    <source>
        <dbReference type="ARBA" id="ARBA00022801"/>
    </source>
</evidence>
<dbReference type="InterPro" id="IPR023696">
    <property type="entry name" value="Ureohydrolase_dom_sf"/>
</dbReference>
<dbReference type="GO" id="GO:0141221">
    <property type="term" value="F:histone deacetylase activity, hydrolytic mechanism"/>
    <property type="evidence" value="ECO:0007669"/>
    <property type="project" value="UniProtKB-EC"/>
</dbReference>
<organism evidence="11 12">
    <name type="scientific">Hermanssonia centrifuga</name>
    <dbReference type="NCBI Taxonomy" id="98765"/>
    <lineage>
        <taxon>Eukaryota</taxon>
        <taxon>Fungi</taxon>
        <taxon>Dikarya</taxon>
        <taxon>Basidiomycota</taxon>
        <taxon>Agaricomycotina</taxon>
        <taxon>Agaricomycetes</taxon>
        <taxon>Polyporales</taxon>
        <taxon>Meruliaceae</taxon>
        <taxon>Hermanssonia</taxon>
    </lineage>
</organism>
<dbReference type="AlphaFoldDB" id="A0A2R6Q7D1"/>
<keyword evidence="7" id="KW-0805">Transcription regulation</keyword>
<dbReference type="PANTHER" id="PTHR10625">
    <property type="entry name" value="HISTONE DEACETYLASE HDAC1-RELATED"/>
    <property type="match status" value="1"/>
</dbReference>
<dbReference type="GO" id="GO:0005634">
    <property type="term" value="C:nucleus"/>
    <property type="evidence" value="ECO:0007669"/>
    <property type="project" value="UniProtKB-SubCell"/>
</dbReference>
<dbReference type="PRINTS" id="PR01270">
    <property type="entry name" value="HDASUPER"/>
</dbReference>
<feature type="domain" description="Histone deacetylase" evidence="10">
    <location>
        <begin position="2"/>
        <end position="278"/>
    </location>
</feature>
<evidence type="ECO:0000256" key="2">
    <source>
        <dbReference type="ARBA" id="ARBA00006457"/>
    </source>
</evidence>
<dbReference type="Proteomes" id="UP000186601">
    <property type="component" value="Unassembled WGS sequence"/>
</dbReference>
<evidence type="ECO:0000313" key="12">
    <source>
        <dbReference type="Proteomes" id="UP000186601"/>
    </source>
</evidence>
<dbReference type="InterPro" id="IPR037138">
    <property type="entry name" value="His_deacetylse_dom_sf"/>
</dbReference>
<evidence type="ECO:0000256" key="6">
    <source>
        <dbReference type="ARBA" id="ARBA00022853"/>
    </source>
</evidence>
<keyword evidence="9" id="KW-0539">Nucleus</keyword>
<reference evidence="11 12" key="1">
    <citation type="submission" date="2018-02" db="EMBL/GenBank/DDBJ databases">
        <title>Genome sequence of the basidiomycete white-rot fungus Phlebia centrifuga.</title>
        <authorList>
            <person name="Granchi Z."/>
            <person name="Peng M."/>
            <person name="de Vries R.P."/>
            <person name="Hilden K."/>
            <person name="Makela M.R."/>
            <person name="Grigoriev I."/>
            <person name="Riley R."/>
        </authorList>
    </citation>
    <scope>NUCLEOTIDE SEQUENCE [LARGE SCALE GENOMIC DNA]</scope>
    <source>
        <strain evidence="11 12">FBCC195</strain>
    </source>
</reference>
<comment type="similarity">
    <text evidence="2">Belongs to the histone deacetylase family. HD type 1 subfamily.</text>
</comment>
<dbReference type="InterPro" id="IPR023801">
    <property type="entry name" value="His_deacetylse_dom"/>
</dbReference>
<evidence type="ECO:0000256" key="4">
    <source>
        <dbReference type="ARBA" id="ARBA00022491"/>
    </source>
</evidence>
<evidence type="ECO:0000313" key="11">
    <source>
        <dbReference type="EMBL" id="PSS03319.1"/>
    </source>
</evidence>
<keyword evidence="12" id="KW-1185">Reference proteome</keyword>
<dbReference type="Gene3D" id="3.40.800.20">
    <property type="entry name" value="Histone deacetylase domain"/>
    <property type="match status" value="1"/>
</dbReference>
<proteinExistence type="inferred from homology"/>
<comment type="subcellular location">
    <subcellularLocation>
        <location evidence="1">Nucleus</location>
    </subcellularLocation>
</comment>
<evidence type="ECO:0000259" key="10">
    <source>
        <dbReference type="Pfam" id="PF00850"/>
    </source>
</evidence>
<accession>A0A2R6Q7D1</accession>
<dbReference type="EMBL" id="MLYV02000388">
    <property type="protein sequence ID" value="PSS03319.1"/>
    <property type="molecule type" value="Genomic_DNA"/>
</dbReference>
<evidence type="ECO:0000256" key="8">
    <source>
        <dbReference type="ARBA" id="ARBA00023163"/>
    </source>
</evidence>
<dbReference type="EC" id="3.5.1.98" evidence="3"/>
<dbReference type="SUPFAM" id="SSF52768">
    <property type="entry name" value="Arginase/deacetylase"/>
    <property type="match status" value="1"/>
</dbReference>
<gene>
    <name evidence="11" type="ORF">PHLCEN_2v3993</name>
</gene>
<keyword evidence="4" id="KW-0678">Repressor</keyword>
<dbReference type="InterPro" id="IPR000286">
    <property type="entry name" value="HDACs"/>
</dbReference>
<sequence>MAVYHDSEYLDFILSPYNFSERLAGDLRHTEFGIEEDCPAFSGLSDYVCLVAGASLKAADTLQKGEAVIAICWDGGRHHAQKSHASGFCYVADCILAILALKRSRIPSPLNGVFRKPRIMYLDLDLHFSDGVSQAFASSGSSSNPQILTLSIHHTAPGFFPISPLASLSSPSDPCFDPFTLSLPLSRGASDATFARVWKSVEKVKDAFQPNYVVVQCGVDGLAGDPYAIWNWSLGTTDGSLGWCIDRVCNSWRRKTLLLGGGGYNSPNAARAWAYLTSIALRNTLPLDADIPDHAAFPLYSPSFTLDVPAGNAPDQNTDEYLDEVEDCFARAAEIIEQKLSVAGG</sequence>